<dbReference type="Gene3D" id="3.40.50.150">
    <property type="entry name" value="Vaccinia Virus protein VP39"/>
    <property type="match status" value="1"/>
</dbReference>
<dbReference type="Pfam" id="PF00891">
    <property type="entry name" value="Methyltransf_2"/>
    <property type="match status" value="1"/>
</dbReference>
<dbReference type="Gene3D" id="1.10.10.10">
    <property type="entry name" value="Winged helix-like DNA-binding domain superfamily/Winged helix DNA-binding domain"/>
    <property type="match status" value="1"/>
</dbReference>
<dbReference type="AlphaFoldDB" id="A0A9W9K3V7"/>
<accession>A0A9W9K3V7</accession>
<dbReference type="GeneID" id="81396680"/>
<dbReference type="PANTHER" id="PTHR43712">
    <property type="entry name" value="PUTATIVE (AFU_ORTHOLOGUE AFUA_4G14580)-RELATED"/>
    <property type="match status" value="1"/>
</dbReference>
<dbReference type="PANTHER" id="PTHR43712:SF17">
    <property type="entry name" value="O-METHYLTRANSFERASE"/>
    <property type="match status" value="1"/>
</dbReference>
<proteinExistence type="predicted"/>
<feature type="region of interest" description="Disordered" evidence="4">
    <location>
        <begin position="1"/>
        <end position="21"/>
    </location>
</feature>
<dbReference type="GO" id="GO:0044550">
    <property type="term" value="P:secondary metabolite biosynthetic process"/>
    <property type="evidence" value="ECO:0007669"/>
    <property type="project" value="UniProtKB-ARBA"/>
</dbReference>
<reference evidence="6" key="2">
    <citation type="journal article" date="2023" name="IMA Fungus">
        <title>Comparative genomic study of the Penicillium genus elucidates a diverse pangenome and 15 lateral gene transfer events.</title>
        <authorList>
            <person name="Petersen C."/>
            <person name="Sorensen T."/>
            <person name="Nielsen M.R."/>
            <person name="Sondergaard T.E."/>
            <person name="Sorensen J.L."/>
            <person name="Fitzpatrick D.A."/>
            <person name="Frisvad J.C."/>
            <person name="Nielsen K.L."/>
        </authorList>
    </citation>
    <scope>NUCLEOTIDE SEQUENCE</scope>
    <source>
        <strain evidence="6">IBT 34128</strain>
    </source>
</reference>
<evidence type="ECO:0000256" key="3">
    <source>
        <dbReference type="ARBA" id="ARBA00022691"/>
    </source>
</evidence>
<protein>
    <submittedName>
        <fullName evidence="6">S-adenosyl-L-methionine-dependent methyltransferase</fullName>
    </submittedName>
</protein>
<dbReference type="OrthoDB" id="1535081at2759"/>
<dbReference type="InterPro" id="IPR016461">
    <property type="entry name" value="COMT-like"/>
</dbReference>
<comment type="caution">
    <text evidence="6">The sequence shown here is derived from an EMBL/GenBank/DDBJ whole genome shotgun (WGS) entry which is preliminary data.</text>
</comment>
<name>A0A9W9K3V7_9EURO</name>
<dbReference type="InterPro" id="IPR036390">
    <property type="entry name" value="WH_DNA-bd_sf"/>
</dbReference>
<keyword evidence="7" id="KW-1185">Reference proteome</keyword>
<evidence type="ECO:0000256" key="1">
    <source>
        <dbReference type="ARBA" id="ARBA00022603"/>
    </source>
</evidence>
<keyword evidence="2" id="KW-0808">Transferase</keyword>
<gene>
    <name evidence="6" type="ORF">NUU61_006984</name>
</gene>
<keyword evidence="3" id="KW-0949">S-adenosyl-L-methionine</keyword>
<evidence type="ECO:0000259" key="5">
    <source>
        <dbReference type="Pfam" id="PF00891"/>
    </source>
</evidence>
<evidence type="ECO:0000313" key="6">
    <source>
        <dbReference type="EMBL" id="KAJ5092114.1"/>
    </source>
</evidence>
<dbReference type="PROSITE" id="PS51683">
    <property type="entry name" value="SAM_OMT_II"/>
    <property type="match status" value="1"/>
</dbReference>
<dbReference type="InterPro" id="IPR029063">
    <property type="entry name" value="SAM-dependent_MTases_sf"/>
</dbReference>
<dbReference type="InterPro" id="IPR001077">
    <property type="entry name" value="COMT_C"/>
</dbReference>
<sequence>MAPVTNGTKQSGQPGEDVSIASEPCDIDAVPGLIADISSLGEGLSGDNRNKRLAVLEKARDLVRALETPRETMLKHVGGQTAAFFSLALGNDVELFKHLAANDGSPKSTEHLAAAVGFELDLLRRILRHLAAMGYISQTGPDEYKPTNFTRAMTIPVVASGYSLYAYSLIEPMIHFPKWLKINGYRAPRAIDGNPQMFGHRTDLPFFDWLDAHQPLASQFNDHMGGFRLGRPSWMDEEVFPVEANLLTGFDTTKTITNNNNRNGNSKNNDPVLLVDIGGSYGHDLEEFHRKHPHAPGRLILQDLPRTIDQISQLDSRIEAMPYDFLTPQPIHGARAYYLHQILHDYPDDRCVEIIEQVKRAMTPGYSKLLINEHVIPATGADWEATYLDLYLMVAFSARERTVEDWRNLLEKRCGLVISRFWDPGHGVEGVIECELPV</sequence>
<dbReference type="SUPFAM" id="SSF46785">
    <property type="entry name" value="Winged helix' DNA-binding domain"/>
    <property type="match status" value="1"/>
</dbReference>
<dbReference type="GO" id="GO:0032259">
    <property type="term" value="P:methylation"/>
    <property type="evidence" value="ECO:0007669"/>
    <property type="project" value="UniProtKB-KW"/>
</dbReference>
<organism evidence="6 7">
    <name type="scientific">Penicillium alfredii</name>
    <dbReference type="NCBI Taxonomy" id="1506179"/>
    <lineage>
        <taxon>Eukaryota</taxon>
        <taxon>Fungi</taxon>
        <taxon>Dikarya</taxon>
        <taxon>Ascomycota</taxon>
        <taxon>Pezizomycotina</taxon>
        <taxon>Eurotiomycetes</taxon>
        <taxon>Eurotiomycetidae</taxon>
        <taxon>Eurotiales</taxon>
        <taxon>Aspergillaceae</taxon>
        <taxon>Penicillium</taxon>
    </lineage>
</organism>
<dbReference type="EMBL" id="JAPMSZ010000009">
    <property type="protein sequence ID" value="KAJ5092114.1"/>
    <property type="molecule type" value="Genomic_DNA"/>
</dbReference>
<feature type="compositionally biased region" description="Polar residues" evidence="4">
    <location>
        <begin position="1"/>
        <end position="13"/>
    </location>
</feature>
<reference evidence="6" key="1">
    <citation type="submission" date="2022-11" db="EMBL/GenBank/DDBJ databases">
        <authorList>
            <person name="Petersen C."/>
        </authorList>
    </citation>
    <scope>NUCLEOTIDE SEQUENCE</scope>
    <source>
        <strain evidence="6">IBT 34128</strain>
    </source>
</reference>
<evidence type="ECO:0000256" key="2">
    <source>
        <dbReference type="ARBA" id="ARBA00022679"/>
    </source>
</evidence>
<evidence type="ECO:0000256" key="4">
    <source>
        <dbReference type="SAM" id="MobiDB-lite"/>
    </source>
</evidence>
<feature type="domain" description="O-methyltransferase C-terminal" evidence="5">
    <location>
        <begin position="273"/>
        <end position="412"/>
    </location>
</feature>
<evidence type="ECO:0000313" key="7">
    <source>
        <dbReference type="Proteomes" id="UP001141434"/>
    </source>
</evidence>
<dbReference type="SUPFAM" id="SSF53335">
    <property type="entry name" value="S-adenosyl-L-methionine-dependent methyltransferases"/>
    <property type="match status" value="1"/>
</dbReference>
<dbReference type="Proteomes" id="UP001141434">
    <property type="component" value="Unassembled WGS sequence"/>
</dbReference>
<dbReference type="GO" id="GO:0008171">
    <property type="term" value="F:O-methyltransferase activity"/>
    <property type="evidence" value="ECO:0007669"/>
    <property type="project" value="InterPro"/>
</dbReference>
<dbReference type="InterPro" id="IPR036388">
    <property type="entry name" value="WH-like_DNA-bd_sf"/>
</dbReference>
<keyword evidence="1 6" id="KW-0489">Methyltransferase</keyword>
<dbReference type="RefSeq" id="XP_056510311.1">
    <property type="nucleotide sequence ID" value="XM_056657511.1"/>
</dbReference>